<evidence type="ECO:0000256" key="1">
    <source>
        <dbReference type="ARBA" id="ARBA00007261"/>
    </source>
</evidence>
<dbReference type="PANTHER" id="PTHR11851">
    <property type="entry name" value="METALLOPROTEASE"/>
    <property type="match status" value="1"/>
</dbReference>
<dbReference type="Gene3D" id="3.30.830.10">
    <property type="entry name" value="Metalloenzyme, LuxS/M16 peptidase-like"/>
    <property type="match status" value="2"/>
</dbReference>
<evidence type="ECO:0000259" key="2">
    <source>
        <dbReference type="Pfam" id="PF00675"/>
    </source>
</evidence>
<dbReference type="SUPFAM" id="SSF63411">
    <property type="entry name" value="LuxS/MPP-like metallohydrolase"/>
    <property type="match status" value="2"/>
</dbReference>
<evidence type="ECO:0008006" key="6">
    <source>
        <dbReference type="Google" id="ProtNLM"/>
    </source>
</evidence>
<accession>A0A1M3L1W4</accession>
<name>A0A1M3L1W4_9BACT</name>
<dbReference type="EMBL" id="MKVH01000014">
    <property type="protein sequence ID" value="OJX58834.1"/>
    <property type="molecule type" value="Genomic_DNA"/>
</dbReference>
<protein>
    <recommendedName>
        <fullName evidence="6">Peptidase M16</fullName>
    </recommendedName>
</protein>
<comment type="caution">
    <text evidence="4">The sequence shown here is derived from an EMBL/GenBank/DDBJ whole genome shotgun (WGS) entry which is preliminary data.</text>
</comment>
<sequence length="420" mass="47173">MDTTSRSVYSPLTTRLSNGIPVIVDRVPSVDSCAVGIWVRAGTRDEPRSQAGVAHFVEHTSFRRTPGRTTQRIARDFENVGAYANAYTTKEETCYYVRTLREHLPAVFRTLADVVLNPVFDPKDVEKERTIITEEIRSYEDEAEEFIFDTGEGQMFGRHPLGVPIVGTVDSVANITADDVRNFHARHYHAGSLIVTVSGNVDPEDFIALAERTLTNVRPRGRALSRKAPPSLSTSSLTMERPVQQAHILWQVRVPGHRDSERFALMLLNTALGDGMSSRLNVRLRERKGLAYNVYSQLQLFVDCGIFAIYAGVEEQRRDRALAVIDEELALVAREGLRPAELRRAKEQMRAGKIMSLESLTARMTMLGKGMFEDGVPEDPYVTIDRINAVTIDDVNAAARRWCRPDRWSRCLILPSPSDD</sequence>
<evidence type="ECO:0000313" key="4">
    <source>
        <dbReference type="EMBL" id="OJX58834.1"/>
    </source>
</evidence>
<dbReference type="Proteomes" id="UP000184233">
    <property type="component" value="Unassembled WGS sequence"/>
</dbReference>
<dbReference type="Pfam" id="PF00675">
    <property type="entry name" value="Peptidase_M16"/>
    <property type="match status" value="1"/>
</dbReference>
<reference evidence="4 5" key="1">
    <citation type="submission" date="2016-09" db="EMBL/GenBank/DDBJ databases">
        <title>Genome-resolved meta-omics ties microbial dynamics to process performance in biotechnology for thiocyanate degradation.</title>
        <authorList>
            <person name="Kantor R.S."/>
            <person name="Huddy R.J."/>
            <person name="Iyer R."/>
            <person name="Thomas B.C."/>
            <person name="Brown C.T."/>
            <person name="Anantharaman K."/>
            <person name="Tringe S."/>
            <person name="Hettich R.L."/>
            <person name="Harrison S.T."/>
            <person name="Banfield J.F."/>
        </authorList>
    </citation>
    <scope>NUCLEOTIDE SEQUENCE [LARGE SCALE GENOMIC DNA]</scope>
    <source>
        <strain evidence="4">59-99</strain>
    </source>
</reference>
<evidence type="ECO:0000259" key="3">
    <source>
        <dbReference type="Pfam" id="PF05193"/>
    </source>
</evidence>
<dbReference type="InterPro" id="IPR007863">
    <property type="entry name" value="Peptidase_M16_C"/>
</dbReference>
<dbReference type="STRING" id="1895771.BGO89_03480"/>
<feature type="domain" description="Peptidase M16 C-terminal" evidence="3">
    <location>
        <begin position="174"/>
        <end position="349"/>
    </location>
</feature>
<dbReference type="PANTHER" id="PTHR11851:SF49">
    <property type="entry name" value="MITOCHONDRIAL-PROCESSING PEPTIDASE SUBUNIT ALPHA"/>
    <property type="match status" value="1"/>
</dbReference>
<dbReference type="AlphaFoldDB" id="A0A1M3L1W4"/>
<organism evidence="4 5">
    <name type="scientific">Candidatus Kapaibacterium thiocyanatum</name>
    <dbReference type="NCBI Taxonomy" id="1895771"/>
    <lineage>
        <taxon>Bacteria</taxon>
        <taxon>Pseudomonadati</taxon>
        <taxon>Candidatus Kapaibacteriota</taxon>
        <taxon>Candidatus Kapaibacteriia</taxon>
        <taxon>Candidatus Kapaibacteriales</taxon>
        <taxon>Candidatus Kapaibacteriaceae</taxon>
        <taxon>Candidatus Kapaibacterium</taxon>
    </lineage>
</organism>
<comment type="similarity">
    <text evidence="1">Belongs to the peptidase M16 family.</text>
</comment>
<dbReference type="Pfam" id="PF05193">
    <property type="entry name" value="Peptidase_M16_C"/>
    <property type="match status" value="1"/>
</dbReference>
<dbReference type="InterPro" id="IPR011249">
    <property type="entry name" value="Metalloenz_LuxS/M16"/>
</dbReference>
<evidence type="ECO:0000313" key="5">
    <source>
        <dbReference type="Proteomes" id="UP000184233"/>
    </source>
</evidence>
<gene>
    <name evidence="4" type="ORF">BGO89_03480</name>
</gene>
<feature type="domain" description="Peptidase M16 N-terminal" evidence="2">
    <location>
        <begin position="23"/>
        <end position="168"/>
    </location>
</feature>
<dbReference type="InterPro" id="IPR011765">
    <property type="entry name" value="Pept_M16_N"/>
</dbReference>
<proteinExistence type="inferred from homology"/>
<dbReference type="GO" id="GO:0046872">
    <property type="term" value="F:metal ion binding"/>
    <property type="evidence" value="ECO:0007669"/>
    <property type="project" value="InterPro"/>
</dbReference>
<dbReference type="InterPro" id="IPR050361">
    <property type="entry name" value="MPP/UQCRC_Complex"/>
</dbReference>